<dbReference type="AlphaFoldDB" id="A0A9W6DPY7"/>
<evidence type="ECO:0000259" key="2">
    <source>
        <dbReference type="Pfam" id="PF01636"/>
    </source>
</evidence>
<proteinExistence type="predicted"/>
<evidence type="ECO:0000256" key="1">
    <source>
        <dbReference type="SAM" id="Phobius"/>
    </source>
</evidence>
<feature type="transmembrane region" description="Helical" evidence="1">
    <location>
        <begin position="452"/>
        <end position="472"/>
    </location>
</feature>
<gene>
    <name evidence="3" type="ORF">AbraCBS73388_009583</name>
</gene>
<dbReference type="PANTHER" id="PTHR21310:SF37">
    <property type="entry name" value="AMINOGLYCOSIDE PHOSPHOTRANSFERASE DOMAIN-CONTAINING PROTEIN"/>
    <property type="match status" value="1"/>
</dbReference>
<dbReference type="Pfam" id="PF01636">
    <property type="entry name" value="APH"/>
    <property type="match status" value="1"/>
</dbReference>
<accession>A0A9W6DPY7</accession>
<name>A0A9W6DPY7_9EURO</name>
<evidence type="ECO:0000313" key="4">
    <source>
        <dbReference type="Proteomes" id="UP001143548"/>
    </source>
</evidence>
<dbReference type="SUPFAM" id="SSF56112">
    <property type="entry name" value="Protein kinase-like (PK-like)"/>
    <property type="match status" value="1"/>
</dbReference>
<dbReference type="Gene3D" id="3.30.200.20">
    <property type="entry name" value="Phosphorylase Kinase, domain 1"/>
    <property type="match status" value="1"/>
</dbReference>
<dbReference type="Gene3D" id="3.90.1200.10">
    <property type="match status" value="1"/>
</dbReference>
<organism evidence="3 4">
    <name type="scientific">Aspergillus brasiliensis</name>
    <dbReference type="NCBI Taxonomy" id="319629"/>
    <lineage>
        <taxon>Eukaryota</taxon>
        <taxon>Fungi</taxon>
        <taxon>Dikarya</taxon>
        <taxon>Ascomycota</taxon>
        <taxon>Pezizomycotina</taxon>
        <taxon>Eurotiomycetes</taxon>
        <taxon>Eurotiomycetidae</taxon>
        <taxon>Eurotiales</taxon>
        <taxon>Aspergillaceae</taxon>
        <taxon>Aspergillus</taxon>
        <taxon>Aspergillus subgen. Circumdati</taxon>
    </lineage>
</organism>
<evidence type="ECO:0000313" key="3">
    <source>
        <dbReference type="EMBL" id="GKZ23226.1"/>
    </source>
</evidence>
<protein>
    <recommendedName>
        <fullName evidence="2">Aminoglycoside phosphotransferase domain-containing protein</fullName>
    </recommendedName>
</protein>
<comment type="caution">
    <text evidence="3">The sequence shown here is derived from an EMBL/GenBank/DDBJ whole genome shotgun (WGS) entry which is preliminary data.</text>
</comment>
<dbReference type="Proteomes" id="UP001143548">
    <property type="component" value="Unassembled WGS sequence"/>
</dbReference>
<dbReference type="InterPro" id="IPR002575">
    <property type="entry name" value="Aminoglycoside_PTrfase"/>
</dbReference>
<dbReference type="InterPro" id="IPR011009">
    <property type="entry name" value="Kinase-like_dom_sf"/>
</dbReference>
<dbReference type="PANTHER" id="PTHR21310">
    <property type="entry name" value="AMINOGLYCOSIDE PHOSPHOTRANSFERASE-RELATED-RELATED"/>
    <property type="match status" value="1"/>
</dbReference>
<dbReference type="InterPro" id="IPR051678">
    <property type="entry name" value="AGP_Transferase"/>
</dbReference>
<reference evidence="3" key="1">
    <citation type="submission" date="2022-07" db="EMBL/GenBank/DDBJ databases">
        <title>Taxonomy of Aspergillus series Nigri: significant species reduction supported by multi-species coalescent approaches.</title>
        <authorList>
            <person name="Bian C."/>
            <person name="Kusuya Y."/>
            <person name="Sklenar F."/>
            <person name="D'hooge E."/>
            <person name="Yaguchi T."/>
            <person name="Takahashi H."/>
            <person name="Hubka V."/>
        </authorList>
    </citation>
    <scope>NUCLEOTIDE SEQUENCE</scope>
    <source>
        <strain evidence="3">CBS 733.88</strain>
    </source>
</reference>
<dbReference type="EMBL" id="BROQ01000064">
    <property type="protein sequence ID" value="GKZ23226.1"/>
    <property type="molecule type" value="Genomic_DNA"/>
</dbReference>
<keyword evidence="1" id="KW-0812">Transmembrane</keyword>
<feature type="domain" description="Aminoglycoside phosphotransferase" evidence="2">
    <location>
        <begin position="58"/>
        <end position="281"/>
    </location>
</feature>
<sequence length="477" mass="54700">MNFDDIALNNYERLKKEWVELCSRSARGICELANKYRNRDDCLLRSMHSGSFNFSLRLHWDDGGDDWLIRFPLPGKSMFPEEKIRGEAMLMEYLAGNTTIPVPRVIAYGSADENPTGLGPYIIMTWVEGRQMSDVLRRSGSSNKEETLDPDIDQETLKTLYEQMAQVLLELWKLDFDRIGSLNYDQMTGKPQVTDRPLTLAMNELQLQQQRNSIYDATDCREKYACRHLMKASASNFLSPENNYGPFKLFGDDLCPGNVLVDDSLQITGIIDWEFCYAAPAQFAGSIPWWLLLERPHRIICKSGVNAFYDEFLPKAELFLQCMEAKESEQGINPSADNLSARMRRSIQDRSAWFNMACRMAPSVDLIYWDLLDEYCWGPCKSIAERVYSITTTPEVHKSREDFVKAKIEQLQQYYAELGDDITVSYEEEQFTETVHSIQDHKDLQQGKSGRLSLITAIGLTAIAFTAACFVVRRSRL</sequence>
<keyword evidence="1" id="KW-0472">Membrane</keyword>
<keyword evidence="1" id="KW-1133">Transmembrane helix</keyword>